<dbReference type="PANTHER" id="PTHR15593">
    <property type="entry name" value="PHOSPHATIDYLINOSITOL 3-KINASE REGULATORY SUBUNIT"/>
    <property type="match status" value="1"/>
</dbReference>
<protein>
    <submittedName>
        <fullName evidence="1">Uncharacterized protein</fullName>
    </submittedName>
</protein>
<evidence type="ECO:0000313" key="1">
    <source>
        <dbReference type="EMBL" id="CRZ10011.1"/>
    </source>
</evidence>
<dbReference type="GO" id="GO:0007186">
    <property type="term" value="P:G protein-coupled receptor signaling pathway"/>
    <property type="evidence" value="ECO:0007669"/>
    <property type="project" value="TreeGrafter"/>
</dbReference>
<dbReference type="GO" id="GO:0046935">
    <property type="term" value="F:1-phosphatidylinositol-3-kinase regulator activity"/>
    <property type="evidence" value="ECO:0007669"/>
    <property type="project" value="InterPro"/>
</dbReference>
<dbReference type="EMBL" id="HACM01009569">
    <property type="protein sequence ID" value="CRZ10011.1"/>
    <property type="molecule type" value="Transcribed_RNA"/>
</dbReference>
<dbReference type="InterPro" id="IPR019522">
    <property type="entry name" value="PIK3R5/6"/>
</dbReference>
<reference evidence="1" key="1">
    <citation type="submission" date="2015-04" db="EMBL/GenBank/DDBJ databases">
        <title>The genome sequence of the plant pathogenic Rhizarian Plasmodiophora brassicae reveals insights in its biotrophic life cycle and the origin of chitin synthesis.</title>
        <authorList>
            <person name="Schwelm A."/>
            <person name="Fogelqvist J."/>
            <person name="Knaust A."/>
            <person name="Julke S."/>
            <person name="Lilja T."/>
            <person name="Dhandapani V."/>
            <person name="Bonilla-Rosso G."/>
            <person name="Karlsson M."/>
            <person name="Shevchenko A."/>
            <person name="Choi S.R."/>
            <person name="Kim H.G."/>
            <person name="Park J.Y."/>
            <person name="Lim Y.P."/>
            <person name="Ludwig-Muller J."/>
            <person name="Dixelius C."/>
        </authorList>
    </citation>
    <scope>NUCLEOTIDE SEQUENCE</scope>
    <source>
        <tissue evidence="1">Potato root galls</tissue>
    </source>
</reference>
<sequence length="878" mass="99036">YEKTERESKEPLENPVSRIRYPDYVSHKVGIPTLVTSQFSKYTPWLGVVRFCMSSSAPNSQKVSRKSLMVLGVSANQLIAKVVHATGPVGAGGLEHDELFLFWRDLQSERGDSSEFVNICVKTMQEAIEGRRVLSYPWYALVNTISFLSFRLPIRSISSNLRQTLQEIKSARYDRGVFSAADEVIRTLHKRFIEDDSAIETLLIQMSTLYSAQELTALTDLLHFPSFDGSKVSGGELSFIYSHIVNCALSSSEVCYEVLEKTLNMFVTLPQTLKLSSMLAETKLLSLLHLISELIIRRPNCLKSLKQRVLKVLRPFLLWPLPFSNCCRKVVFLIQQESLSTGINMIERVMDESRASVISMAFNNQNQSKSIPIFYVMDSSSLTSSNAYKTMAMMDFDGAEERGTLENLCQELSLRDKAMFIMFMIRTHLGAEPADIRSVQSCHREAFDHAFYEMLSIAKDAGHEVSPDVDGLIDRIVAVRNFLHSQADDSDNIQNFGDETVDLTCDFVPCLSQFMHVACIEPLWYRLQPKSKQSASANNRFPVTPMAKRLRLLFQRYQSAASLESPVVLHLVCCGSDRLMHSIICGYLSILADDPDAVKGIDIRWYIVPMDDNLLASFIARRDGWYSRHIYTPFRARPFLLPYLVSPEIEFPPGRSSVDFPIPPGAFLREAVENYVRESSEVMPVYIYKIECWEGLESSDGPDQVIPLLARLEISVRVEARHFQKVQQDSRKLSEIIKSVNLAQPQLQLQYTKMNMSGYLTQSVNLQSVLYDGIVLANLPIAKDPCFPADPREKWLEMYAQAHGPLNTSSSNSATKKGKLSGSSFGELRCRVGVVDITADSAFSILVDNSLFGPFSRIAVSAEDVILPIRTLFPIRKF</sequence>
<dbReference type="AlphaFoldDB" id="A0A0H5R849"/>
<accession>A0A0H5R849</accession>
<name>A0A0H5R849_9EUKA</name>
<feature type="non-terminal residue" evidence="1">
    <location>
        <position position="1"/>
    </location>
</feature>
<dbReference type="GO" id="GO:0005944">
    <property type="term" value="C:phosphatidylinositol 3-kinase complex, class IB"/>
    <property type="evidence" value="ECO:0007669"/>
    <property type="project" value="InterPro"/>
</dbReference>
<organism evidence="1">
    <name type="scientific">Spongospora subterranea</name>
    <dbReference type="NCBI Taxonomy" id="70186"/>
    <lineage>
        <taxon>Eukaryota</taxon>
        <taxon>Sar</taxon>
        <taxon>Rhizaria</taxon>
        <taxon>Endomyxa</taxon>
        <taxon>Phytomyxea</taxon>
        <taxon>Plasmodiophorida</taxon>
        <taxon>Plasmodiophoridae</taxon>
        <taxon>Spongospora</taxon>
    </lineage>
</organism>
<proteinExistence type="predicted"/>
<dbReference type="PANTHER" id="PTHR15593:SF3">
    <property type="entry name" value="PROTEIN DDB_G0292252-RELATED"/>
    <property type="match status" value="1"/>
</dbReference>